<dbReference type="Gene3D" id="3.30.420.10">
    <property type="entry name" value="Ribonuclease H-like superfamily/Ribonuclease H"/>
    <property type="match status" value="1"/>
</dbReference>
<dbReference type="CDD" id="cd09272">
    <property type="entry name" value="RNase_HI_RT_Ty1"/>
    <property type="match status" value="1"/>
</dbReference>
<dbReference type="GO" id="GO:0015074">
    <property type="term" value="P:DNA integration"/>
    <property type="evidence" value="ECO:0007669"/>
    <property type="project" value="InterPro"/>
</dbReference>
<dbReference type="InterPro" id="IPR001584">
    <property type="entry name" value="Integrase_cat-core"/>
</dbReference>
<dbReference type="Pfam" id="PF00665">
    <property type="entry name" value="rve"/>
    <property type="match status" value="1"/>
</dbReference>
<sequence length="1500" mass="165133">MAASMNPTTDVSFPISSTPGFSNKKITVQLDDNNFLSWKQQVFFMVKQHRMQQYLDGDAPSHQIRGSDGTLVPNPAFDVFDVNDSALASWLLATVSPNILPELVRAETSAQIWKKLCRLFSDKSHSKILHYRNLLTSQRKGELSMRDYLAKMKSICDHLAVLGESVSDSNHISHLLNGLTAEFEPIIAVINAGLSNGVHFDLTTVTTMLLDSEAQQQAFLSQTPAYANIVSASDSDYPEDSDYAFLVQAPFNPTFTGRGGRTTFGRGRGRGRSFYLPNNGRTLCQICHKIDHIAAHCFYRYEPPASNAPNPVMHNAYTASYGASSGNFPVPVPAGAYSPILPAGAYSPILPAGAYTSLLPTGQFSMPISCGGSPYAMSPAYTPVPCGVPPTTSPMVCYNTTTDGIVPAGSSSMRVSSQHGAPSSSASVPRTTSEYAHAFMVATPAVVSDPGWYLDSGATQHITNSSAAVQNPTPYLGDGSVRVGNGAPLSIASTGTHALSSHLHLRKVLCVPRMTKNLVSISKFTTENSVSVEIFPTHAVVKDLNTQQILMRGNEVSGMYKLLTVQPLQQPRVRPASHLGCVSIEVFSTSVSKVTTDMWHCHLGHPAMDLVHSVLQKNHIPVVTMSPFTSCNACCLGKIHKLPFSNSNTVYDVPLQLVVSDLWGPGPVYSNGYAYYISFVDACTRFVWIYFLKSKSDALQAFQLFKTAVELQFSTKIQQFQSDGGGEFQAFKPFLTACGINHRVSCPHTSEQNGLVERKHRQIVETSLALMSHASLPQCYWSDAFATAVFLINRLPIQALAGAVPYEKLHGTKPDYSILRVFGCLCYPYLRDYNRHKLQYRSTPCIFLGYSSNHRGYKCLEVQTGRTYVSRHVLFDEHNFPHRSPTNSSGTTTTPILPSFSSPTTLSPPLTVSPPSLSPSPLPTCPASPPVPSPSPVPLVPLSLTASTNTHPMLTRAKHGISKPKSFAFLTTTPDYTPTSIADALADPHWAQAAKDEYDALLQFGTWELVPLPANRRTIGCKWLFLKKFNASGSIIRYKGRLVAKGYSQEIGADYTDTFSPVVKPPTVRILLTLAITHDWKLHQVDFNNAFLNGNIQEEVYMDQPPGFVQCSSDGSSLVCRLKKVIYGLKQAPRAWFQTLCHSLGTLCFHQSKADPCLFIHRTDCSVTYLVVYVDDLLITGNDEKQVRSLIQSMSALFALKDMGDVSYFLGVEFTRTPTGLLLSQKKYIQELLQKTDLLTAKTFSTPMDPKLVLSQKKGGKPMDDPSIYRSIVGALQYVCLTRLDIQFTVNTLSRFMHQPLQQHWECVQRLLGYLNCTSHYSLNLRPCAQFTLRIFSDADLGNDPDDRRSVNGFCAYLGSNPIAWSSRKQQVVSRHSTEAEYCSVADAVQEVLWLVALLKEMSIALTGIPTIWCDNSSTVSLAANPLLRAKTKHVELDLHFIKEKVADGIVQVQYVPAADQVADVLTKLLANTLFNYFRDKLNVVDSVTRSVIESYEHTT</sequence>
<evidence type="ECO:0000256" key="1">
    <source>
        <dbReference type="ARBA" id="ARBA00022750"/>
    </source>
</evidence>
<dbReference type="EMBL" id="JAWXYG010000013">
    <property type="protein sequence ID" value="KAK4255119.1"/>
    <property type="molecule type" value="Genomic_DNA"/>
</dbReference>
<dbReference type="InterPro" id="IPR043502">
    <property type="entry name" value="DNA/RNA_pol_sf"/>
</dbReference>
<feature type="region of interest" description="Disordered" evidence="2">
    <location>
        <begin position="880"/>
        <end position="931"/>
    </location>
</feature>
<keyword evidence="1" id="KW-0645">Protease</keyword>
<dbReference type="PANTHER" id="PTHR47481:SF30">
    <property type="entry name" value="CCHC-TYPE DOMAIN-CONTAINING PROTEIN"/>
    <property type="match status" value="1"/>
</dbReference>
<dbReference type="InterPro" id="IPR054722">
    <property type="entry name" value="PolX-like_BBD"/>
</dbReference>
<keyword evidence="1" id="KW-0064">Aspartyl protease</keyword>
<evidence type="ECO:0000259" key="3">
    <source>
        <dbReference type="PROSITE" id="PS50994"/>
    </source>
</evidence>
<dbReference type="SUPFAM" id="SSF53098">
    <property type="entry name" value="Ribonuclease H-like"/>
    <property type="match status" value="1"/>
</dbReference>
<feature type="compositionally biased region" description="Pro residues" evidence="2">
    <location>
        <begin position="916"/>
        <end position="931"/>
    </location>
</feature>
<evidence type="ECO:0000313" key="5">
    <source>
        <dbReference type="Proteomes" id="UP001293593"/>
    </source>
</evidence>
<accession>A0AAE1ISY7</accession>
<organism evidence="4 5">
    <name type="scientific">Acacia crassicarpa</name>
    <name type="common">northern wattle</name>
    <dbReference type="NCBI Taxonomy" id="499986"/>
    <lineage>
        <taxon>Eukaryota</taxon>
        <taxon>Viridiplantae</taxon>
        <taxon>Streptophyta</taxon>
        <taxon>Embryophyta</taxon>
        <taxon>Tracheophyta</taxon>
        <taxon>Spermatophyta</taxon>
        <taxon>Magnoliopsida</taxon>
        <taxon>eudicotyledons</taxon>
        <taxon>Gunneridae</taxon>
        <taxon>Pentapetalae</taxon>
        <taxon>rosids</taxon>
        <taxon>fabids</taxon>
        <taxon>Fabales</taxon>
        <taxon>Fabaceae</taxon>
        <taxon>Caesalpinioideae</taxon>
        <taxon>mimosoid clade</taxon>
        <taxon>Acacieae</taxon>
        <taxon>Acacia</taxon>
    </lineage>
</organism>
<dbReference type="Pfam" id="PF25597">
    <property type="entry name" value="SH3_retrovirus"/>
    <property type="match status" value="1"/>
</dbReference>
<name>A0AAE1ISY7_9FABA</name>
<dbReference type="PROSITE" id="PS50994">
    <property type="entry name" value="INTEGRASE"/>
    <property type="match status" value="1"/>
</dbReference>
<dbReference type="InterPro" id="IPR012337">
    <property type="entry name" value="RNaseH-like_sf"/>
</dbReference>
<protein>
    <recommendedName>
        <fullName evidence="3">Integrase catalytic domain-containing protein</fullName>
    </recommendedName>
</protein>
<dbReference type="PANTHER" id="PTHR47481">
    <property type="match status" value="1"/>
</dbReference>
<keyword evidence="1" id="KW-0378">Hydrolase</keyword>
<dbReference type="Proteomes" id="UP001293593">
    <property type="component" value="Unassembled WGS sequence"/>
</dbReference>
<dbReference type="Pfam" id="PF22936">
    <property type="entry name" value="Pol_BBD"/>
    <property type="match status" value="1"/>
</dbReference>
<dbReference type="Pfam" id="PF13976">
    <property type="entry name" value="gag_pre-integrs"/>
    <property type="match status" value="1"/>
</dbReference>
<dbReference type="GO" id="GO:0004190">
    <property type="term" value="F:aspartic-type endopeptidase activity"/>
    <property type="evidence" value="ECO:0007669"/>
    <property type="project" value="UniProtKB-KW"/>
</dbReference>
<feature type="compositionally biased region" description="Low complexity" evidence="2">
    <location>
        <begin position="884"/>
        <end position="915"/>
    </location>
</feature>
<dbReference type="Pfam" id="PF14223">
    <property type="entry name" value="Retrotran_gag_2"/>
    <property type="match status" value="1"/>
</dbReference>
<proteinExistence type="predicted"/>
<dbReference type="InterPro" id="IPR057670">
    <property type="entry name" value="SH3_retrovirus"/>
</dbReference>
<dbReference type="InterPro" id="IPR025724">
    <property type="entry name" value="GAG-pre-integrase_dom"/>
</dbReference>
<dbReference type="InterPro" id="IPR036397">
    <property type="entry name" value="RNaseH_sf"/>
</dbReference>
<dbReference type="GO" id="GO:0003676">
    <property type="term" value="F:nucleic acid binding"/>
    <property type="evidence" value="ECO:0007669"/>
    <property type="project" value="InterPro"/>
</dbReference>
<feature type="compositionally biased region" description="Low complexity" evidence="2">
    <location>
        <begin position="416"/>
        <end position="427"/>
    </location>
</feature>
<gene>
    <name evidence="4" type="ORF">QN277_008156</name>
</gene>
<dbReference type="SUPFAM" id="SSF56672">
    <property type="entry name" value="DNA/RNA polymerases"/>
    <property type="match status" value="1"/>
</dbReference>
<dbReference type="InterPro" id="IPR013103">
    <property type="entry name" value="RVT_2"/>
</dbReference>
<reference evidence="4" key="1">
    <citation type="submission" date="2023-10" db="EMBL/GenBank/DDBJ databases">
        <title>Chromosome-level genome of the transformable northern wattle, Acacia crassicarpa.</title>
        <authorList>
            <person name="Massaro I."/>
            <person name="Sinha N.R."/>
            <person name="Poethig S."/>
            <person name="Leichty A.R."/>
        </authorList>
    </citation>
    <scope>NUCLEOTIDE SEQUENCE</scope>
    <source>
        <strain evidence="4">Acra3RX</strain>
        <tissue evidence="4">Leaf</tissue>
    </source>
</reference>
<evidence type="ECO:0000313" key="4">
    <source>
        <dbReference type="EMBL" id="KAK4255119.1"/>
    </source>
</evidence>
<dbReference type="Pfam" id="PF07727">
    <property type="entry name" value="RVT_2"/>
    <property type="match status" value="1"/>
</dbReference>
<comment type="caution">
    <text evidence="4">The sequence shown here is derived from an EMBL/GenBank/DDBJ whole genome shotgun (WGS) entry which is preliminary data.</text>
</comment>
<feature type="region of interest" description="Disordered" evidence="2">
    <location>
        <begin position="409"/>
        <end position="428"/>
    </location>
</feature>
<keyword evidence="5" id="KW-1185">Reference proteome</keyword>
<feature type="domain" description="Integrase catalytic" evidence="3">
    <location>
        <begin position="650"/>
        <end position="813"/>
    </location>
</feature>
<evidence type="ECO:0000256" key="2">
    <source>
        <dbReference type="SAM" id="MobiDB-lite"/>
    </source>
</evidence>